<accession>A0A9P0E5B4</accession>
<protein>
    <submittedName>
        <fullName evidence="1">Uncharacterized protein</fullName>
    </submittedName>
</protein>
<organism evidence="1 2">
    <name type="scientific">Nezara viridula</name>
    <name type="common">Southern green stink bug</name>
    <name type="synonym">Cimex viridulus</name>
    <dbReference type="NCBI Taxonomy" id="85310"/>
    <lineage>
        <taxon>Eukaryota</taxon>
        <taxon>Metazoa</taxon>
        <taxon>Ecdysozoa</taxon>
        <taxon>Arthropoda</taxon>
        <taxon>Hexapoda</taxon>
        <taxon>Insecta</taxon>
        <taxon>Pterygota</taxon>
        <taxon>Neoptera</taxon>
        <taxon>Paraneoptera</taxon>
        <taxon>Hemiptera</taxon>
        <taxon>Heteroptera</taxon>
        <taxon>Panheteroptera</taxon>
        <taxon>Pentatomomorpha</taxon>
        <taxon>Pentatomoidea</taxon>
        <taxon>Pentatomidae</taxon>
        <taxon>Pentatominae</taxon>
        <taxon>Nezara</taxon>
    </lineage>
</organism>
<sequence length="48" mass="5820">MIKFCTNHNLKIIWIRPKDTANSFRLLEQQHIKSEAADRRRLQTLQKK</sequence>
<evidence type="ECO:0000313" key="2">
    <source>
        <dbReference type="Proteomes" id="UP001152798"/>
    </source>
</evidence>
<proteinExistence type="predicted"/>
<dbReference type="EMBL" id="OV725077">
    <property type="protein sequence ID" value="CAH1391961.1"/>
    <property type="molecule type" value="Genomic_DNA"/>
</dbReference>
<keyword evidence="2" id="KW-1185">Reference proteome</keyword>
<name>A0A9P0E5B4_NEZVI</name>
<dbReference type="Proteomes" id="UP001152798">
    <property type="component" value="Chromosome 1"/>
</dbReference>
<evidence type="ECO:0000313" key="1">
    <source>
        <dbReference type="EMBL" id="CAH1391961.1"/>
    </source>
</evidence>
<gene>
    <name evidence="1" type="ORF">NEZAVI_LOCUS2875</name>
</gene>
<reference evidence="1" key="1">
    <citation type="submission" date="2022-01" db="EMBL/GenBank/DDBJ databases">
        <authorList>
            <person name="King R."/>
        </authorList>
    </citation>
    <scope>NUCLEOTIDE SEQUENCE</scope>
</reference>
<dbReference type="AlphaFoldDB" id="A0A9P0E5B4"/>